<dbReference type="Gene3D" id="3.40.50.150">
    <property type="entry name" value="Vaccinia Virus protein VP39"/>
    <property type="match status" value="1"/>
</dbReference>
<dbReference type="AlphaFoldDB" id="A0A183IRG3"/>
<dbReference type="OrthoDB" id="417697at2759"/>
<evidence type="ECO:0000256" key="1">
    <source>
        <dbReference type="ARBA" id="ARBA00009725"/>
    </source>
</evidence>
<dbReference type="InterPro" id="IPR041698">
    <property type="entry name" value="Methyltransf_25"/>
</dbReference>
<dbReference type="GO" id="GO:0052735">
    <property type="term" value="F:tRNA (cytidine-3-)-methyltransferase activity"/>
    <property type="evidence" value="ECO:0007669"/>
    <property type="project" value="TreeGrafter"/>
</dbReference>
<dbReference type="PANTHER" id="PTHR22809:SF11">
    <property type="entry name" value="TRNA N(3)-METHYLCYTIDINE METHYLTRANSFERASE METTL2"/>
    <property type="match status" value="1"/>
</dbReference>
<organism evidence="7">
    <name type="scientific">Soboliphyme baturini</name>
    <dbReference type="NCBI Taxonomy" id="241478"/>
    <lineage>
        <taxon>Eukaryota</taxon>
        <taxon>Metazoa</taxon>
        <taxon>Ecdysozoa</taxon>
        <taxon>Nematoda</taxon>
        <taxon>Enoplea</taxon>
        <taxon>Dorylaimia</taxon>
        <taxon>Dioctophymatida</taxon>
        <taxon>Dioctophymatoidea</taxon>
        <taxon>Soboliphymatidae</taxon>
        <taxon>Soboliphyme</taxon>
    </lineage>
</organism>
<keyword evidence="2" id="KW-0489">Methyltransferase</keyword>
<dbReference type="GO" id="GO:0032259">
    <property type="term" value="P:methylation"/>
    <property type="evidence" value="ECO:0007669"/>
    <property type="project" value="UniProtKB-KW"/>
</dbReference>
<evidence type="ECO:0000313" key="5">
    <source>
        <dbReference type="EMBL" id="VDP09518.1"/>
    </source>
</evidence>
<keyword evidence="3" id="KW-0808">Transferase</keyword>
<accession>A0A183IRG3</accession>
<dbReference type="SUPFAM" id="SSF53335">
    <property type="entry name" value="S-adenosyl-L-methionine-dependent methyltransferases"/>
    <property type="match status" value="1"/>
</dbReference>
<gene>
    <name evidence="5" type="ORF">SBAD_LOCUS6210</name>
</gene>
<evidence type="ECO:0000256" key="2">
    <source>
        <dbReference type="ARBA" id="ARBA00022603"/>
    </source>
</evidence>
<dbReference type="InterPro" id="IPR026113">
    <property type="entry name" value="METTL2/6/8-like"/>
</dbReference>
<protein>
    <submittedName>
        <fullName evidence="7">Methyltransf_25 domain-containing protein</fullName>
    </submittedName>
</protein>
<proteinExistence type="inferred from homology"/>
<dbReference type="Proteomes" id="UP000270296">
    <property type="component" value="Unassembled WGS sequence"/>
</dbReference>
<evidence type="ECO:0000256" key="3">
    <source>
        <dbReference type="ARBA" id="ARBA00022679"/>
    </source>
</evidence>
<dbReference type="PANTHER" id="PTHR22809">
    <property type="entry name" value="METHYLTRANSFERASE-RELATED"/>
    <property type="match status" value="1"/>
</dbReference>
<reference evidence="5 6" key="2">
    <citation type="submission" date="2018-11" db="EMBL/GenBank/DDBJ databases">
        <authorList>
            <consortium name="Pathogen Informatics"/>
        </authorList>
    </citation>
    <scope>NUCLEOTIDE SEQUENCE [LARGE SCALE GENOMIC DNA]</scope>
</reference>
<reference evidence="7" key="1">
    <citation type="submission" date="2016-06" db="UniProtKB">
        <authorList>
            <consortium name="WormBaseParasite"/>
        </authorList>
    </citation>
    <scope>IDENTIFICATION</scope>
</reference>
<feature type="domain" description="Methyltransferase" evidence="4">
    <location>
        <begin position="53"/>
        <end position="154"/>
    </location>
</feature>
<dbReference type="WBParaSite" id="SBAD_0000645301-mRNA-1">
    <property type="protein sequence ID" value="SBAD_0000645301-mRNA-1"/>
    <property type="gene ID" value="SBAD_0000645301"/>
</dbReference>
<dbReference type="Pfam" id="PF13649">
    <property type="entry name" value="Methyltransf_25"/>
    <property type="match status" value="1"/>
</dbReference>
<dbReference type="InterPro" id="IPR029063">
    <property type="entry name" value="SAM-dependent_MTases_sf"/>
</dbReference>
<sequence length="199" mass="22971">MYEEEASKFWSRFYDQHKDMFFKDRNWLAIEFPELFYGNYHFCAESAIETTTVLEVGCGVGNTVFPLLDSTGSKLFVYCCDFAENAVNLVKSNVSYDENRCHSFVCDVTNLPLQMPFEQNSLDFILLIFTLSAICPSKMEATLSALVEYLKPGGLLLFRDYGRYDLSQVRFKSGQCIEQNFYVRGDGTRVYFFTQGKFV</sequence>
<evidence type="ECO:0000313" key="6">
    <source>
        <dbReference type="Proteomes" id="UP000270296"/>
    </source>
</evidence>
<keyword evidence="6" id="KW-1185">Reference proteome</keyword>
<comment type="similarity">
    <text evidence="1">Belongs to the methyltransferase superfamily. METL family.</text>
</comment>
<dbReference type="EMBL" id="UZAM01009571">
    <property type="protein sequence ID" value="VDP09518.1"/>
    <property type="molecule type" value="Genomic_DNA"/>
</dbReference>
<dbReference type="CDD" id="cd02440">
    <property type="entry name" value="AdoMet_MTases"/>
    <property type="match status" value="1"/>
</dbReference>
<name>A0A183IRG3_9BILA</name>
<evidence type="ECO:0000259" key="4">
    <source>
        <dbReference type="Pfam" id="PF13649"/>
    </source>
</evidence>
<evidence type="ECO:0000313" key="7">
    <source>
        <dbReference type="WBParaSite" id="SBAD_0000645301-mRNA-1"/>
    </source>
</evidence>